<sequence>MTQKPSAADQIRTHLERVSHLRKEARTAGLDRAVHEVKQLQAQRFRATYADFLTHPVYAPATRFFLEELYGVHDFAQRDAQFARIAGAIERLFPQAVAQLAVDLAEIHALTEVLDHQMAKSWMAQDTSLLPVVRYTRAWRQTGQADARGRQLAVVQHMGLELERLTRMKPLRLALRMMRNPARAAGLDVLQHFLESGFDAFASLGNARAFLDTISAREADWISILFEQPESAASSALAAELAKTTNAA</sequence>
<dbReference type="EMBL" id="JAVDWE010000017">
    <property type="protein sequence ID" value="MDR7096898.1"/>
    <property type="molecule type" value="Genomic_DNA"/>
</dbReference>
<protein>
    <recommendedName>
        <fullName evidence="1">DUF8198 domain-containing protein</fullName>
    </recommendedName>
</protein>
<feature type="domain" description="DUF8198" evidence="1">
    <location>
        <begin position="22"/>
        <end position="228"/>
    </location>
</feature>
<dbReference type="Pfam" id="PF26621">
    <property type="entry name" value="DUF8198"/>
    <property type="match status" value="1"/>
</dbReference>
<dbReference type="RefSeq" id="WP_310309522.1">
    <property type="nucleotide sequence ID" value="NZ_JAVDWE010000017.1"/>
</dbReference>
<evidence type="ECO:0000313" key="3">
    <source>
        <dbReference type="Proteomes" id="UP001265550"/>
    </source>
</evidence>
<dbReference type="InterPro" id="IPR058063">
    <property type="entry name" value="FFLEE_fam"/>
</dbReference>
<dbReference type="Proteomes" id="UP001265550">
    <property type="component" value="Unassembled WGS sequence"/>
</dbReference>
<evidence type="ECO:0000313" key="2">
    <source>
        <dbReference type="EMBL" id="MDR7096898.1"/>
    </source>
</evidence>
<proteinExistence type="predicted"/>
<dbReference type="NCBIfam" id="NF047641">
    <property type="entry name" value="FFLEE_fam"/>
    <property type="match status" value="1"/>
</dbReference>
<evidence type="ECO:0000259" key="1">
    <source>
        <dbReference type="Pfam" id="PF26621"/>
    </source>
</evidence>
<dbReference type="InterPro" id="IPR058511">
    <property type="entry name" value="DUF8198"/>
</dbReference>
<accession>A0ABU1VI93</accession>
<keyword evidence="3" id="KW-1185">Reference proteome</keyword>
<gene>
    <name evidence="2" type="ORF">J2X09_004655</name>
</gene>
<name>A0ABU1VI93_9BURK</name>
<organism evidence="2 3">
    <name type="scientific">Hydrogenophaga laconesensis</name>
    <dbReference type="NCBI Taxonomy" id="1805971"/>
    <lineage>
        <taxon>Bacteria</taxon>
        <taxon>Pseudomonadati</taxon>
        <taxon>Pseudomonadota</taxon>
        <taxon>Betaproteobacteria</taxon>
        <taxon>Burkholderiales</taxon>
        <taxon>Comamonadaceae</taxon>
        <taxon>Hydrogenophaga</taxon>
    </lineage>
</organism>
<comment type="caution">
    <text evidence="2">The sequence shown here is derived from an EMBL/GenBank/DDBJ whole genome shotgun (WGS) entry which is preliminary data.</text>
</comment>
<reference evidence="2 3" key="1">
    <citation type="submission" date="2023-07" db="EMBL/GenBank/DDBJ databases">
        <title>Sorghum-associated microbial communities from plants grown in Nebraska, USA.</title>
        <authorList>
            <person name="Schachtman D."/>
        </authorList>
    </citation>
    <scope>NUCLEOTIDE SEQUENCE [LARGE SCALE GENOMIC DNA]</scope>
    <source>
        <strain evidence="2 3">BE240</strain>
    </source>
</reference>